<keyword evidence="1" id="KW-1133">Transmembrane helix</keyword>
<proteinExistence type="predicted"/>
<organism evidence="2 3">
    <name type="scientific">Leptospira inadai serovar Lyme str. 10</name>
    <dbReference type="NCBI Taxonomy" id="1049790"/>
    <lineage>
        <taxon>Bacteria</taxon>
        <taxon>Pseudomonadati</taxon>
        <taxon>Spirochaetota</taxon>
        <taxon>Spirochaetia</taxon>
        <taxon>Leptospirales</taxon>
        <taxon>Leptospiraceae</taxon>
        <taxon>Leptospira</taxon>
    </lineage>
</organism>
<keyword evidence="1" id="KW-0472">Membrane</keyword>
<dbReference type="Proteomes" id="UP000018719">
    <property type="component" value="Unassembled WGS sequence"/>
</dbReference>
<evidence type="ECO:0000256" key="1">
    <source>
        <dbReference type="SAM" id="Phobius"/>
    </source>
</evidence>
<keyword evidence="1" id="KW-0812">Transmembrane</keyword>
<dbReference type="AlphaFoldDB" id="V6HTK6"/>
<name>V6HTK6_9LEPT</name>
<evidence type="ECO:0000313" key="3">
    <source>
        <dbReference type="Proteomes" id="UP000018719"/>
    </source>
</evidence>
<sequence>MENIRVAAIENHFQNDPMVWDTLIQDYIVYAIVGATAIYLLFPLVSSLKNLFGKPTSEEIRYGCYEDACASCRVVPVKKESSLRKAKRA</sequence>
<evidence type="ECO:0000313" key="2">
    <source>
        <dbReference type="EMBL" id="EQA36034.1"/>
    </source>
</evidence>
<gene>
    <name evidence="2" type="ORF">LEP1GSC047_0547</name>
</gene>
<comment type="caution">
    <text evidence="2">The sequence shown here is derived from an EMBL/GenBank/DDBJ whole genome shotgun (WGS) entry which is preliminary data.</text>
</comment>
<feature type="transmembrane region" description="Helical" evidence="1">
    <location>
        <begin position="27"/>
        <end position="45"/>
    </location>
</feature>
<reference evidence="2 3" key="1">
    <citation type="submission" date="2013-05" db="EMBL/GenBank/DDBJ databases">
        <authorList>
            <person name="Harkins D.M."/>
            <person name="Durkin A.S."/>
            <person name="Brinkac L.M."/>
            <person name="Haft D.H."/>
            <person name="Selengut J.D."/>
            <person name="Sanka R."/>
            <person name="DePew J."/>
            <person name="Purushe J."/>
            <person name="Hartskeerl R.A."/>
            <person name="Ahmed A."/>
            <person name="van der Linden H."/>
            <person name="Goris M.G.A."/>
            <person name="Vinetz J.M."/>
            <person name="Sutton G.G."/>
            <person name="Nierman W.C."/>
            <person name="Fouts D.E."/>
        </authorList>
    </citation>
    <scope>NUCLEOTIDE SEQUENCE [LARGE SCALE GENOMIC DNA]</scope>
    <source>
        <strain evidence="2 3">10</strain>
    </source>
</reference>
<protein>
    <submittedName>
        <fullName evidence="2">Uncharacterized protein</fullName>
    </submittedName>
</protein>
<accession>V6HTK6</accession>
<dbReference type="STRING" id="1049790.LEP1GSC047_0547"/>
<dbReference type="EMBL" id="AHMM02000024">
    <property type="protein sequence ID" value="EQA36034.1"/>
    <property type="molecule type" value="Genomic_DNA"/>
</dbReference>